<evidence type="ECO:0000313" key="4">
    <source>
        <dbReference type="Proteomes" id="UP001225034"/>
    </source>
</evidence>
<accession>A0ABT9YKW8</accession>
<name>A0ABT9YKW8_9BACI</name>
<dbReference type="GO" id="GO:0090614">
    <property type="term" value="F:5'-methylthioadenosine deaminase activity"/>
    <property type="evidence" value="ECO:0007669"/>
    <property type="project" value="UniProtKB-EC"/>
</dbReference>
<organism evidence="3 4">
    <name type="scientific">Alkalicoccobacillus murimartini</name>
    <dbReference type="NCBI Taxonomy" id="171685"/>
    <lineage>
        <taxon>Bacteria</taxon>
        <taxon>Bacillati</taxon>
        <taxon>Bacillota</taxon>
        <taxon>Bacilli</taxon>
        <taxon>Bacillales</taxon>
        <taxon>Bacillaceae</taxon>
        <taxon>Alkalicoccobacillus</taxon>
    </lineage>
</organism>
<proteinExistence type="predicted"/>
<comment type="caution">
    <text evidence="3">The sequence shown here is derived from an EMBL/GenBank/DDBJ whole genome shotgun (WGS) entry which is preliminary data.</text>
</comment>
<evidence type="ECO:0000313" key="3">
    <source>
        <dbReference type="EMBL" id="MDQ0207674.1"/>
    </source>
</evidence>
<keyword evidence="4" id="KW-1185">Reference proteome</keyword>
<protein>
    <submittedName>
        <fullName evidence="3">5-methylthioadenosine/S-adenosylhomocysteine deaminase</fullName>
        <ecNumber evidence="3">3.5.4.28</ecNumber>
        <ecNumber evidence="3">3.5.4.31</ecNumber>
    </submittedName>
</protein>
<dbReference type="SUPFAM" id="SSF51338">
    <property type="entry name" value="Composite domain of metallo-dependent hydrolases"/>
    <property type="match status" value="1"/>
</dbReference>
<dbReference type="PANTHER" id="PTHR43794">
    <property type="entry name" value="AMINOHYDROLASE SSNA-RELATED"/>
    <property type="match status" value="1"/>
</dbReference>
<sequence>MEVLYTATHIFVDGAFQSNYALLVKDGELVDIGQKAMLKPLYPHAKTVDFGEKAIVPGTVNAHNHSFQSLLRGMAIDVPFLQWRDEALYRCTPFLNEQAIYTGALFAFAEMMKNGVTTVADFFYVHNGGIRSDEAVIQAAKDVGIRLVFARTMYDWKGAPDSYIESVEKATRRTKQLAIKYQGDQMITIHPAPHSPHAASPEMIQAGHKLAKELDVPFHIHVAEEPFEVEETLENCGLRPVHYLDSLGVVDHNMIAIHLVWIDPSEIQLLGDKQASLAYCPSSNMFLSDGVTPVPDLLASGVQVALGTDGACSNNRISVYEEMRMCSLLQKVTRLDGMCINANQVFHMGTKAGANMLRLPTGELKKGLRADFVVLDREDLSLLPSKELFANVIYSMQPTAITDVVVNGKQVIENRRLKKISEKKLVNQVNRLVERWS</sequence>
<dbReference type="Gene3D" id="2.30.40.10">
    <property type="entry name" value="Urease, subunit C, domain 1"/>
    <property type="match status" value="1"/>
</dbReference>
<dbReference type="InterPro" id="IPR050287">
    <property type="entry name" value="MTA/SAH_deaminase"/>
</dbReference>
<gene>
    <name evidence="3" type="ORF">J2S05_002475</name>
</gene>
<dbReference type="RefSeq" id="WP_306983149.1">
    <property type="nucleotide sequence ID" value="NZ_JAUSUA010000003.1"/>
</dbReference>
<dbReference type="SUPFAM" id="SSF51556">
    <property type="entry name" value="Metallo-dependent hydrolases"/>
    <property type="match status" value="1"/>
</dbReference>
<dbReference type="InterPro" id="IPR032466">
    <property type="entry name" value="Metal_Hydrolase"/>
</dbReference>
<dbReference type="Pfam" id="PF01979">
    <property type="entry name" value="Amidohydro_1"/>
    <property type="match status" value="1"/>
</dbReference>
<evidence type="ECO:0000259" key="2">
    <source>
        <dbReference type="Pfam" id="PF01979"/>
    </source>
</evidence>
<dbReference type="EC" id="3.5.4.31" evidence="3"/>
<dbReference type="InterPro" id="IPR006680">
    <property type="entry name" value="Amidohydro-rel"/>
</dbReference>
<dbReference type="GO" id="GO:0050270">
    <property type="term" value="F:S-adenosylhomocysteine deaminase activity"/>
    <property type="evidence" value="ECO:0007669"/>
    <property type="project" value="UniProtKB-EC"/>
</dbReference>
<dbReference type="InterPro" id="IPR011059">
    <property type="entry name" value="Metal-dep_hydrolase_composite"/>
</dbReference>
<dbReference type="EC" id="3.5.4.28" evidence="3"/>
<evidence type="ECO:0000256" key="1">
    <source>
        <dbReference type="ARBA" id="ARBA00022801"/>
    </source>
</evidence>
<dbReference type="CDD" id="cd01298">
    <property type="entry name" value="ATZ_TRZ_like"/>
    <property type="match status" value="1"/>
</dbReference>
<dbReference type="EMBL" id="JAUSUA010000003">
    <property type="protein sequence ID" value="MDQ0207674.1"/>
    <property type="molecule type" value="Genomic_DNA"/>
</dbReference>
<dbReference type="PANTHER" id="PTHR43794:SF11">
    <property type="entry name" value="AMIDOHYDROLASE-RELATED DOMAIN-CONTAINING PROTEIN"/>
    <property type="match status" value="1"/>
</dbReference>
<feature type="domain" description="Amidohydrolase-related" evidence="2">
    <location>
        <begin position="55"/>
        <end position="411"/>
    </location>
</feature>
<dbReference type="Proteomes" id="UP001225034">
    <property type="component" value="Unassembled WGS sequence"/>
</dbReference>
<keyword evidence="1 3" id="KW-0378">Hydrolase</keyword>
<dbReference type="Gene3D" id="3.20.20.140">
    <property type="entry name" value="Metal-dependent hydrolases"/>
    <property type="match status" value="1"/>
</dbReference>
<reference evidence="3 4" key="1">
    <citation type="submission" date="2023-07" db="EMBL/GenBank/DDBJ databases">
        <title>Genomic Encyclopedia of Type Strains, Phase IV (KMG-IV): sequencing the most valuable type-strain genomes for metagenomic binning, comparative biology and taxonomic classification.</title>
        <authorList>
            <person name="Goeker M."/>
        </authorList>
    </citation>
    <scope>NUCLEOTIDE SEQUENCE [LARGE SCALE GENOMIC DNA]</scope>
    <source>
        <strain evidence="3 4">DSM 19154</strain>
    </source>
</reference>